<dbReference type="EMBL" id="WEKV01000014">
    <property type="protein sequence ID" value="KAB7783671.1"/>
    <property type="molecule type" value="Genomic_DNA"/>
</dbReference>
<dbReference type="SMART" id="SM00943">
    <property type="entry name" value="Prim-Pol"/>
    <property type="match status" value="1"/>
</dbReference>
<feature type="domain" description="DNA primase/polymerase bifunctional N-terminal" evidence="2">
    <location>
        <begin position="12"/>
        <end position="170"/>
    </location>
</feature>
<dbReference type="Gene3D" id="3.40.50.300">
    <property type="entry name" value="P-loop containing nucleotide triphosphate hydrolases"/>
    <property type="match status" value="1"/>
</dbReference>
<dbReference type="InterPro" id="IPR038724">
    <property type="entry name" value="RepA"/>
</dbReference>
<gene>
    <name evidence="3" type="ORF">F8B43_3594</name>
</gene>
<dbReference type="CDD" id="cd04859">
    <property type="entry name" value="Prim_Pol"/>
    <property type="match status" value="1"/>
</dbReference>
<proteinExistence type="predicted"/>
<feature type="compositionally biased region" description="Polar residues" evidence="1">
    <location>
        <begin position="662"/>
        <end position="672"/>
    </location>
</feature>
<dbReference type="AlphaFoldDB" id="A0A833MXX4"/>
<comment type="caution">
    <text evidence="3">The sequence shown here is derived from an EMBL/GenBank/DDBJ whole genome shotgun (WGS) entry which is preliminary data.</text>
</comment>
<feature type="region of interest" description="Disordered" evidence="1">
    <location>
        <begin position="631"/>
        <end position="672"/>
    </location>
</feature>
<evidence type="ECO:0000313" key="3">
    <source>
        <dbReference type="EMBL" id="KAB7783671.1"/>
    </source>
</evidence>
<dbReference type="CDD" id="cd01125">
    <property type="entry name" value="RepA_RSF1010_like"/>
    <property type="match status" value="1"/>
</dbReference>
<evidence type="ECO:0000259" key="2">
    <source>
        <dbReference type="SMART" id="SM00943"/>
    </source>
</evidence>
<dbReference type="Pfam" id="PF09250">
    <property type="entry name" value="Prim-Pol"/>
    <property type="match status" value="1"/>
</dbReference>
<protein>
    <recommendedName>
        <fullName evidence="2">DNA primase/polymerase bifunctional N-terminal domain-containing protein</fullName>
    </recommendedName>
</protein>
<sequence length="672" mass="71988">MTTTIETARAAAVHLAEQGFRVFPLIAGGKTPAVEHPFQVATSDPARADRMWAPVLGDPDERNVGLATGDGLLVVDVDMKPGQDGARSLFALDMQGLVPETRTVRTPSGGLHLYYRVPVNCRVANSVGRLAANVDVRAENGYVVAPGSVTEKGVYVLEHDLPIADAPAELIERCGRARERTADAAPLVDLDTPEAISRAVEWLKTEAEPSFKGSGGDAAAFAAACGVRDFGVSELTCLELMLDHWNERGSPQWAPDRLAVKVGNAYRYATRPAGVASADAEFGALPPAADEKGAPGKRPMKRQGLFELAALACSEVARPLIEGVLDRGSLSVTYGDSNTGKTFVELDMALHVATGRPWNGRRVHKGGVVYVVAEGGRGVHKRLAALIERHQIQPDEAAVQFIVQPVNLLRAEADLKALIAEVRAAGEDMGHPVELIVLDTLSRVLAGGDENSSVDMGALVRNVDRLREATGAHVALVHHTGKDKARGARGHSLLRAATDTELEVADGKLKSTKQRDIEGGFALGFRLESVSVGSAPDGQEVRSAVVEWEAISEFGELPPTGAEADALDAFEDWRGHVDRMCALERVERPAYVFRTADVQMFFADPSREGAKASEATVKRWLGQWERSGRLKKERRGQWLITEGSKGSASGQPVLSPPVREGSTGQHTVSADR</sequence>
<dbReference type="InterPro" id="IPR015330">
    <property type="entry name" value="DNA_primase/pol_bifunc_N"/>
</dbReference>
<dbReference type="Proteomes" id="UP000469949">
    <property type="component" value="Unassembled WGS sequence"/>
</dbReference>
<evidence type="ECO:0000313" key="4">
    <source>
        <dbReference type="Proteomes" id="UP000469949"/>
    </source>
</evidence>
<evidence type="ECO:0000256" key="1">
    <source>
        <dbReference type="SAM" id="MobiDB-lite"/>
    </source>
</evidence>
<accession>A0A833MXX4</accession>
<dbReference type="RefSeq" id="WP_152277831.1">
    <property type="nucleotide sequence ID" value="NZ_WEKV01000014.1"/>
</dbReference>
<dbReference type="SUPFAM" id="SSF52540">
    <property type="entry name" value="P-loop containing nucleoside triphosphate hydrolases"/>
    <property type="match status" value="1"/>
</dbReference>
<dbReference type="InterPro" id="IPR027417">
    <property type="entry name" value="P-loop_NTPase"/>
</dbReference>
<dbReference type="SUPFAM" id="SSF56747">
    <property type="entry name" value="Prim-pol domain"/>
    <property type="match status" value="1"/>
</dbReference>
<dbReference type="Pfam" id="PF13481">
    <property type="entry name" value="AAA_25"/>
    <property type="match status" value="1"/>
</dbReference>
<organism evidence="3 4">
    <name type="scientific">Methylorubrum populi</name>
    <dbReference type="NCBI Taxonomy" id="223967"/>
    <lineage>
        <taxon>Bacteria</taxon>
        <taxon>Pseudomonadati</taxon>
        <taxon>Pseudomonadota</taxon>
        <taxon>Alphaproteobacteria</taxon>
        <taxon>Hyphomicrobiales</taxon>
        <taxon>Methylobacteriaceae</taxon>
        <taxon>Methylorubrum</taxon>
    </lineage>
</organism>
<name>A0A833MXX4_9HYPH</name>
<reference evidence="3 4" key="1">
    <citation type="submission" date="2019-10" db="EMBL/GenBank/DDBJ databases">
        <title>Draft Genome Sequence of the Caffeine Degrading Methylotroph Methylorubrum populi PINKEL.</title>
        <authorList>
            <person name="Dawson S.C."/>
            <person name="Zhang X."/>
            <person name="Wright M.E."/>
            <person name="Sharma G."/>
            <person name="Langner J.T."/>
            <person name="Ditty J.L."/>
            <person name="Subuyuj G.A."/>
        </authorList>
    </citation>
    <scope>NUCLEOTIDE SEQUENCE [LARGE SCALE GENOMIC DNA]</scope>
    <source>
        <strain evidence="3 4">Pinkel</strain>
    </source>
</reference>